<dbReference type="GO" id="GO:0020037">
    <property type="term" value="F:heme binding"/>
    <property type="evidence" value="ECO:0007669"/>
    <property type="project" value="InterPro"/>
</dbReference>
<dbReference type="Gene3D" id="2.40.30.10">
    <property type="entry name" value="Translation factors"/>
    <property type="match status" value="1"/>
</dbReference>
<dbReference type="GO" id="GO:0008941">
    <property type="term" value="F:nitric oxide dioxygenase NAD(P)H activity"/>
    <property type="evidence" value="ECO:0007669"/>
    <property type="project" value="UniProtKB-EC"/>
</dbReference>
<dbReference type="GO" id="GO:0019825">
    <property type="term" value="F:oxygen binding"/>
    <property type="evidence" value="ECO:0007669"/>
    <property type="project" value="InterPro"/>
</dbReference>
<dbReference type="GO" id="GO:0046872">
    <property type="term" value="F:metal ion binding"/>
    <property type="evidence" value="ECO:0007669"/>
    <property type="project" value="UniProtKB-KW"/>
</dbReference>
<dbReference type="FunFam" id="3.40.50.80:FF:000010">
    <property type="entry name" value="Flavohemoprotein"/>
    <property type="match status" value="1"/>
</dbReference>
<keyword evidence="9" id="KW-0274">FAD</keyword>
<proteinExistence type="inferred from homology"/>
<dbReference type="FunFam" id="1.10.490.10:FF:000003">
    <property type="entry name" value="Flavohemoprotein"/>
    <property type="match status" value="1"/>
</dbReference>
<dbReference type="GO" id="GO:0046210">
    <property type="term" value="P:nitric oxide catabolic process"/>
    <property type="evidence" value="ECO:0007669"/>
    <property type="project" value="TreeGrafter"/>
</dbReference>
<dbReference type="PANTHER" id="PTHR43396">
    <property type="entry name" value="FLAVOHEMOPROTEIN"/>
    <property type="match status" value="1"/>
</dbReference>
<evidence type="ECO:0000256" key="13">
    <source>
        <dbReference type="ARBA" id="ARBA00023027"/>
    </source>
</evidence>
<dbReference type="eggNOG" id="COG1017">
    <property type="taxonomic scope" value="Bacteria"/>
</dbReference>
<dbReference type="CDD" id="cd06184">
    <property type="entry name" value="flavohem_like_fad_nad_binding"/>
    <property type="match status" value="1"/>
</dbReference>
<evidence type="ECO:0000256" key="16">
    <source>
        <dbReference type="RuleBase" id="RU000356"/>
    </source>
</evidence>
<gene>
    <name evidence="19" type="ORF">SCABRO_03560</name>
</gene>
<reference evidence="19 20" key="1">
    <citation type="submission" date="2014-10" db="EMBL/GenBank/DDBJ databases">
        <title>Draft genome of anammox bacterium scalindua brodae, obtained using differential coverage binning of sequence data from two enrichment reactors.</title>
        <authorList>
            <person name="Speth D.R."/>
            <person name="Russ L."/>
            <person name="Kartal B."/>
            <person name="Op den Camp H.J."/>
            <person name="Dutilh B.E."/>
            <person name="Jetten M.S."/>
        </authorList>
    </citation>
    <scope>NUCLEOTIDE SEQUENCE [LARGE SCALE GENOMIC DNA]</scope>
    <source>
        <strain evidence="19">RU1</strain>
    </source>
</reference>
<name>A0A0B0EJ45_9BACT</name>
<dbReference type="InterPro" id="IPR017927">
    <property type="entry name" value="FAD-bd_FR_type"/>
</dbReference>
<evidence type="ECO:0000259" key="18">
    <source>
        <dbReference type="PROSITE" id="PS51384"/>
    </source>
</evidence>
<dbReference type="SUPFAM" id="SSF63380">
    <property type="entry name" value="Riboflavin synthase domain-like"/>
    <property type="match status" value="1"/>
</dbReference>
<comment type="similarity">
    <text evidence="3">In the C-terminal section; belongs to the flavoprotein pyridine nucleotide cytochrome reductase family.</text>
</comment>
<evidence type="ECO:0000256" key="1">
    <source>
        <dbReference type="ARBA" id="ARBA00001970"/>
    </source>
</evidence>
<protein>
    <recommendedName>
        <fullName evidence="4">nitric oxide dioxygenase</fullName>
        <ecNumber evidence="4">1.14.12.17</ecNumber>
    </recommendedName>
</protein>
<dbReference type="EC" id="1.14.12.17" evidence="4"/>
<evidence type="ECO:0000259" key="17">
    <source>
        <dbReference type="PROSITE" id="PS01033"/>
    </source>
</evidence>
<dbReference type="InterPro" id="IPR009050">
    <property type="entry name" value="Globin-like_sf"/>
</dbReference>
<dbReference type="InterPro" id="IPR012292">
    <property type="entry name" value="Globin/Proto"/>
</dbReference>
<evidence type="ECO:0000313" key="20">
    <source>
        <dbReference type="Proteomes" id="UP000030652"/>
    </source>
</evidence>
<dbReference type="Gene3D" id="3.40.50.80">
    <property type="entry name" value="Nucleotide-binding domain of ferredoxin-NADP reductase (FNR) module"/>
    <property type="match status" value="1"/>
</dbReference>
<dbReference type="GO" id="GO:0071949">
    <property type="term" value="F:FAD binding"/>
    <property type="evidence" value="ECO:0007669"/>
    <property type="project" value="TreeGrafter"/>
</dbReference>
<dbReference type="InterPro" id="IPR001433">
    <property type="entry name" value="OxRdtase_FAD/NAD-bd"/>
</dbReference>
<evidence type="ECO:0000256" key="3">
    <source>
        <dbReference type="ARBA" id="ARBA00006401"/>
    </source>
</evidence>
<dbReference type="PATRIC" id="fig|237368.3.peg.3836"/>
<evidence type="ECO:0000256" key="6">
    <source>
        <dbReference type="ARBA" id="ARBA00022621"/>
    </source>
</evidence>
<keyword evidence="16" id="KW-0813">Transport</keyword>
<evidence type="ECO:0000256" key="10">
    <source>
        <dbReference type="ARBA" id="ARBA00022857"/>
    </source>
</evidence>
<dbReference type="Pfam" id="PF00042">
    <property type="entry name" value="Globin"/>
    <property type="match status" value="1"/>
</dbReference>
<evidence type="ECO:0000256" key="12">
    <source>
        <dbReference type="ARBA" id="ARBA00023004"/>
    </source>
</evidence>
<dbReference type="InterPro" id="IPR001709">
    <property type="entry name" value="Flavoprot_Pyr_Nucl_cyt_Rdtase"/>
</dbReference>
<dbReference type="Gene3D" id="1.10.490.10">
    <property type="entry name" value="Globins"/>
    <property type="match status" value="1"/>
</dbReference>
<comment type="catalytic activity">
    <reaction evidence="14">
        <text>2 nitric oxide + NADH + 2 O2 = 2 nitrate + NAD(+) + H(+)</text>
        <dbReference type="Rhea" id="RHEA:19469"/>
        <dbReference type="ChEBI" id="CHEBI:15378"/>
        <dbReference type="ChEBI" id="CHEBI:15379"/>
        <dbReference type="ChEBI" id="CHEBI:16480"/>
        <dbReference type="ChEBI" id="CHEBI:17632"/>
        <dbReference type="ChEBI" id="CHEBI:57540"/>
        <dbReference type="ChEBI" id="CHEBI:57945"/>
        <dbReference type="EC" id="1.14.12.17"/>
    </reaction>
</comment>
<keyword evidence="7" id="KW-0285">Flavoprotein</keyword>
<comment type="cofactor">
    <cofactor evidence="2">
        <name>FAD</name>
        <dbReference type="ChEBI" id="CHEBI:57692"/>
    </cofactor>
</comment>
<dbReference type="GO" id="GO:0005344">
    <property type="term" value="F:oxygen carrier activity"/>
    <property type="evidence" value="ECO:0007669"/>
    <property type="project" value="UniProtKB-KW"/>
</dbReference>
<comment type="similarity">
    <text evidence="16">Belongs to the globin family.</text>
</comment>
<comment type="cofactor">
    <cofactor evidence="1">
        <name>heme b</name>
        <dbReference type="ChEBI" id="CHEBI:60344"/>
    </cofactor>
</comment>
<dbReference type="Proteomes" id="UP000030652">
    <property type="component" value="Unassembled WGS sequence"/>
</dbReference>
<dbReference type="PRINTS" id="PR00410">
    <property type="entry name" value="PHEHYDRXLASE"/>
</dbReference>
<keyword evidence="5 16" id="KW-0349">Heme</keyword>
<dbReference type="InterPro" id="IPR000971">
    <property type="entry name" value="Globin"/>
</dbReference>
<keyword evidence="10" id="KW-0521">NADP</keyword>
<dbReference type="PROSITE" id="PS01033">
    <property type="entry name" value="GLOBIN"/>
    <property type="match status" value="1"/>
</dbReference>
<dbReference type="PANTHER" id="PTHR43396:SF3">
    <property type="entry name" value="FLAVOHEMOPROTEIN"/>
    <property type="match status" value="1"/>
</dbReference>
<evidence type="ECO:0000256" key="8">
    <source>
        <dbReference type="ARBA" id="ARBA00022723"/>
    </source>
</evidence>
<dbReference type="SUPFAM" id="SSF46458">
    <property type="entry name" value="Globin-like"/>
    <property type="match status" value="1"/>
</dbReference>
<dbReference type="InterPro" id="IPR008333">
    <property type="entry name" value="Cbr1-like_FAD-bd_dom"/>
</dbReference>
<dbReference type="Pfam" id="PF00175">
    <property type="entry name" value="NAD_binding_1"/>
    <property type="match status" value="1"/>
</dbReference>
<dbReference type="GO" id="GO:0071500">
    <property type="term" value="P:cellular response to nitrosative stress"/>
    <property type="evidence" value="ECO:0007669"/>
    <property type="project" value="TreeGrafter"/>
</dbReference>
<keyword evidence="11" id="KW-0560">Oxidoreductase</keyword>
<dbReference type="InterPro" id="IPR017938">
    <property type="entry name" value="Riboflavin_synthase-like_b-brl"/>
</dbReference>
<evidence type="ECO:0000256" key="11">
    <source>
        <dbReference type="ARBA" id="ARBA00023002"/>
    </source>
</evidence>
<feature type="domain" description="Globin" evidence="17">
    <location>
        <begin position="2"/>
        <end position="139"/>
    </location>
</feature>
<sequence>MCLTDKTIKIIKATAPVIEEKAIEFAKTFYPIMLSRYPGLIIFFNQAHMHNGTQPRAFAASIVEYANSIENLDAIKPLVNDIAEKHASLDIKPVQYKLVTACILETIEDVLGDRGTPEVMAAWKEAIDNFANIIIETERKKYDETLAKDGGWKGYKKFILTNKVNENDLIASFYLEPADGKTIVTSKAGQYISIMLELPGGGIVFRNYSLSCIPNSKYYRISVKREENGLVSNYLHDTLSQGDKISVNPPYGRLYLNDTDKPAVLISGGVGITPMMSILQDAVKQQLTRQIYFIHGTRNRNTHAFKDDVVTLTADHDNVNHHFFYSGNSAKSVDTEPGRISMNSVKEITSHQKDAEFYLCGPAQMMKDLYRELIDWGVTPNNIVYEYFGPKRDITG</sequence>
<evidence type="ECO:0000256" key="15">
    <source>
        <dbReference type="ARBA" id="ARBA00049433"/>
    </source>
</evidence>
<evidence type="ECO:0000256" key="4">
    <source>
        <dbReference type="ARBA" id="ARBA00012229"/>
    </source>
</evidence>
<keyword evidence="12" id="KW-0408">Iron</keyword>
<dbReference type="PROSITE" id="PS51384">
    <property type="entry name" value="FAD_FR"/>
    <property type="match status" value="1"/>
</dbReference>
<dbReference type="NCBIfam" id="NF009805">
    <property type="entry name" value="PRK13289.1"/>
    <property type="match status" value="1"/>
</dbReference>
<evidence type="ECO:0000256" key="2">
    <source>
        <dbReference type="ARBA" id="ARBA00001974"/>
    </source>
</evidence>
<dbReference type="InterPro" id="IPR039261">
    <property type="entry name" value="FNR_nucleotide-bd"/>
</dbReference>
<dbReference type="SUPFAM" id="SSF52343">
    <property type="entry name" value="Ferredoxin reductase-like, C-terminal NADP-linked domain"/>
    <property type="match status" value="1"/>
</dbReference>
<evidence type="ECO:0000256" key="14">
    <source>
        <dbReference type="ARBA" id="ARBA00048649"/>
    </source>
</evidence>
<dbReference type="Pfam" id="PF00970">
    <property type="entry name" value="FAD_binding_6"/>
    <property type="match status" value="1"/>
</dbReference>
<dbReference type="EMBL" id="JRYO01000244">
    <property type="protein sequence ID" value="KHE90715.1"/>
    <property type="molecule type" value="Genomic_DNA"/>
</dbReference>
<feature type="domain" description="FAD-binding FR-type" evidence="18">
    <location>
        <begin position="153"/>
        <end position="257"/>
    </location>
</feature>
<evidence type="ECO:0000256" key="9">
    <source>
        <dbReference type="ARBA" id="ARBA00022827"/>
    </source>
</evidence>
<comment type="catalytic activity">
    <reaction evidence="15">
        <text>2 nitric oxide + NADPH + 2 O2 = 2 nitrate + NADP(+) + H(+)</text>
        <dbReference type="Rhea" id="RHEA:19465"/>
        <dbReference type="ChEBI" id="CHEBI:15378"/>
        <dbReference type="ChEBI" id="CHEBI:15379"/>
        <dbReference type="ChEBI" id="CHEBI:16480"/>
        <dbReference type="ChEBI" id="CHEBI:17632"/>
        <dbReference type="ChEBI" id="CHEBI:57783"/>
        <dbReference type="ChEBI" id="CHEBI:58349"/>
        <dbReference type="EC" id="1.14.12.17"/>
    </reaction>
</comment>
<evidence type="ECO:0000256" key="7">
    <source>
        <dbReference type="ARBA" id="ARBA00022630"/>
    </source>
</evidence>
<dbReference type="CDD" id="cd08922">
    <property type="entry name" value="FHb-globin"/>
    <property type="match status" value="1"/>
</dbReference>
<evidence type="ECO:0000256" key="5">
    <source>
        <dbReference type="ARBA" id="ARBA00022617"/>
    </source>
</evidence>
<dbReference type="AlphaFoldDB" id="A0A0B0EJ45"/>
<comment type="caution">
    <text evidence="19">The sequence shown here is derived from an EMBL/GenBank/DDBJ whole genome shotgun (WGS) entry which is preliminary data.</text>
</comment>
<dbReference type="eggNOG" id="COG1018">
    <property type="taxonomic scope" value="Bacteria"/>
</dbReference>
<evidence type="ECO:0000313" key="19">
    <source>
        <dbReference type="EMBL" id="KHE90715.1"/>
    </source>
</evidence>
<organism evidence="19 20">
    <name type="scientific">Candidatus Scalindua brodae</name>
    <dbReference type="NCBI Taxonomy" id="237368"/>
    <lineage>
        <taxon>Bacteria</taxon>
        <taxon>Pseudomonadati</taxon>
        <taxon>Planctomycetota</taxon>
        <taxon>Candidatus Brocadiia</taxon>
        <taxon>Candidatus Brocadiales</taxon>
        <taxon>Candidatus Scalinduaceae</taxon>
        <taxon>Candidatus Scalindua</taxon>
    </lineage>
</organism>
<accession>A0A0B0EJ45</accession>
<dbReference type="PRINTS" id="PR00371">
    <property type="entry name" value="FPNCR"/>
</dbReference>
<keyword evidence="6 16" id="KW-0561">Oxygen transport</keyword>
<keyword evidence="13" id="KW-0520">NAD</keyword>
<keyword evidence="8" id="KW-0479">Metal-binding</keyword>